<keyword evidence="4" id="KW-1185">Reference proteome</keyword>
<dbReference type="Proteomes" id="UP001172083">
    <property type="component" value="Unassembled WGS sequence"/>
</dbReference>
<evidence type="ECO:0000256" key="1">
    <source>
        <dbReference type="SAM" id="Phobius"/>
    </source>
</evidence>
<keyword evidence="1" id="KW-0812">Transmembrane</keyword>
<dbReference type="InterPro" id="IPR010559">
    <property type="entry name" value="Sig_transdc_His_kin_internal"/>
</dbReference>
<comment type="caution">
    <text evidence="3">The sequence shown here is derived from an EMBL/GenBank/DDBJ whole genome shotgun (WGS) entry which is preliminary data.</text>
</comment>
<feature type="transmembrane region" description="Helical" evidence="1">
    <location>
        <begin position="7"/>
        <end position="25"/>
    </location>
</feature>
<keyword evidence="1" id="KW-0472">Membrane</keyword>
<feature type="transmembrane region" description="Helical" evidence="1">
    <location>
        <begin position="37"/>
        <end position="54"/>
    </location>
</feature>
<organism evidence="3 4">
    <name type="scientific">Agaribacillus aureus</name>
    <dbReference type="NCBI Taxonomy" id="3051825"/>
    <lineage>
        <taxon>Bacteria</taxon>
        <taxon>Pseudomonadati</taxon>
        <taxon>Bacteroidota</taxon>
        <taxon>Cytophagia</taxon>
        <taxon>Cytophagales</taxon>
        <taxon>Splendidivirgaceae</taxon>
        <taxon>Agaribacillus</taxon>
    </lineage>
</organism>
<name>A0ABT8LH75_9BACT</name>
<keyword evidence="1" id="KW-1133">Transmembrane helix</keyword>
<keyword evidence="3" id="KW-0808">Transferase</keyword>
<dbReference type="Gene3D" id="3.30.565.10">
    <property type="entry name" value="Histidine kinase-like ATPase, C-terminal domain"/>
    <property type="match status" value="1"/>
</dbReference>
<dbReference type="Pfam" id="PF06580">
    <property type="entry name" value="His_kinase"/>
    <property type="match status" value="1"/>
</dbReference>
<accession>A0ABT8LH75</accession>
<reference evidence="3" key="1">
    <citation type="submission" date="2023-06" db="EMBL/GenBank/DDBJ databases">
        <title>Genomic of Agaribacillus aureum.</title>
        <authorList>
            <person name="Wang G."/>
        </authorList>
    </citation>
    <scope>NUCLEOTIDE SEQUENCE</scope>
    <source>
        <strain evidence="3">BMA12</strain>
    </source>
</reference>
<evidence type="ECO:0000259" key="2">
    <source>
        <dbReference type="Pfam" id="PF06580"/>
    </source>
</evidence>
<evidence type="ECO:0000313" key="3">
    <source>
        <dbReference type="EMBL" id="MDN5216541.1"/>
    </source>
</evidence>
<dbReference type="SUPFAM" id="SSF55874">
    <property type="entry name" value="ATPase domain of HSP90 chaperone/DNA topoisomerase II/histidine kinase"/>
    <property type="match status" value="1"/>
</dbReference>
<feature type="transmembrane region" description="Helical" evidence="1">
    <location>
        <begin position="75"/>
        <end position="97"/>
    </location>
</feature>
<feature type="transmembrane region" description="Helical" evidence="1">
    <location>
        <begin position="109"/>
        <end position="132"/>
    </location>
</feature>
<protein>
    <submittedName>
        <fullName evidence="3">Histidine kinase</fullName>
    </submittedName>
</protein>
<evidence type="ECO:0000313" key="4">
    <source>
        <dbReference type="Proteomes" id="UP001172083"/>
    </source>
</evidence>
<keyword evidence="3" id="KW-0418">Kinase</keyword>
<dbReference type="PANTHER" id="PTHR34220">
    <property type="entry name" value="SENSOR HISTIDINE KINASE YPDA"/>
    <property type="match status" value="1"/>
</dbReference>
<feature type="domain" description="Signal transduction histidine kinase internal region" evidence="2">
    <location>
        <begin position="152"/>
        <end position="230"/>
    </location>
</feature>
<dbReference type="PANTHER" id="PTHR34220:SF7">
    <property type="entry name" value="SENSOR HISTIDINE KINASE YPDA"/>
    <property type="match status" value="1"/>
</dbReference>
<dbReference type="InterPro" id="IPR050640">
    <property type="entry name" value="Bact_2-comp_sensor_kinase"/>
</dbReference>
<gene>
    <name evidence="3" type="ORF">QQ020_31015</name>
</gene>
<sequence>MNKTRLYWICQIGGWSLWTFFNLGLKAITAGFDGMELIGSTLVTVFSIYSTHIYRNFVVKRKWLRLKMPKLIPRVLFMIAVLSLLNAFFVVLVYYVIDPLSVEEIGFFAQWLLQFAFFSILFLFWNLVYFLYHYFDNYSTTLKFEATINEIKLNKLKSQLNPHFIFNALNSIRALVDEDPKKSKIAITQLSNILRNSLMMDERRLIKFNEEMQIVKDYLDLESIRFEERLRTEFDIHPASNDFEVPPLMIQTLVENGIKHGISNLVEGGLIKVNTFVENAKLNIQIRNSGQYLNGVVMKHGGYGIENTRQRLKLLFGEETSFSILNENENFVLTDVIIPKIT</sequence>
<dbReference type="EMBL" id="JAUJEB010000009">
    <property type="protein sequence ID" value="MDN5216541.1"/>
    <property type="molecule type" value="Genomic_DNA"/>
</dbReference>
<dbReference type="RefSeq" id="WP_346761876.1">
    <property type="nucleotide sequence ID" value="NZ_JAUJEB010000009.1"/>
</dbReference>
<dbReference type="GO" id="GO:0016301">
    <property type="term" value="F:kinase activity"/>
    <property type="evidence" value="ECO:0007669"/>
    <property type="project" value="UniProtKB-KW"/>
</dbReference>
<proteinExistence type="predicted"/>
<dbReference type="InterPro" id="IPR036890">
    <property type="entry name" value="HATPase_C_sf"/>
</dbReference>